<gene>
    <name evidence="2" type="ORF">LX12_004327</name>
</gene>
<protein>
    <submittedName>
        <fullName evidence="2">Uncharacterized protein</fullName>
    </submittedName>
</protein>
<name>A0ABT1H785_9NOCA</name>
<sequence length="83" mass="9163">MDWDAADDMHDIRIDERIEAVETRTKPDLYEYAIGENWRKLAGERHTALTAALHRLGVAHLRLVASLAVNAALVVALVAAVMA</sequence>
<comment type="caution">
    <text evidence="2">The sequence shown here is derived from an EMBL/GenBank/DDBJ whole genome shotgun (WGS) entry which is preliminary data.</text>
</comment>
<keyword evidence="1" id="KW-0812">Transmembrane</keyword>
<organism evidence="2 3">
    <name type="scientific">Williamsia serinedens</name>
    <dbReference type="NCBI Taxonomy" id="391736"/>
    <lineage>
        <taxon>Bacteria</taxon>
        <taxon>Bacillati</taxon>
        <taxon>Actinomycetota</taxon>
        <taxon>Actinomycetes</taxon>
        <taxon>Mycobacteriales</taxon>
        <taxon>Nocardiaceae</taxon>
        <taxon>Williamsia</taxon>
    </lineage>
</organism>
<evidence type="ECO:0000313" key="3">
    <source>
        <dbReference type="Proteomes" id="UP001205740"/>
    </source>
</evidence>
<dbReference type="Proteomes" id="UP001205740">
    <property type="component" value="Unassembled WGS sequence"/>
</dbReference>
<reference evidence="2 3" key="1">
    <citation type="submission" date="2022-06" db="EMBL/GenBank/DDBJ databases">
        <title>Genomic Encyclopedia of Archaeal and Bacterial Type Strains, Phase II (KMG-II): from individual species to whole genera.</title>
        <authorList>
            <person name="Goeker M."/>
        </authorList>
    </citation>
    <scope>NUCLEOTIDE SEQUENCE [LARGE SCALE GENOMIC DNA]</scope>
    <source>
        <strain evidence="2 3">DSM 45037</strain>
    </source>
</reference>
<proteinExistence type="predicted"/>
<dbReference type="RefSeq" id="WP_253656683.1">
    <property type="nucleotide sequence ID" value="NZ_BAAAOE010000001.1"/>
</dbReference>
<evidence type="ECO:0000313" key="2">
    <source>
        <dbReference type="EMBL" id="MCP2163114.1"/>
    </source>
</evidence>
<feature type="transmembrane region" description="Helical" evidence="1">
    <location>
        <begin position="63"/>
        <end position="82"/>
    </location>
</feature>
<keyword evidence="1" id="KW-0472">Membrane</keyword>
<dbReference type="EMBL" id="JAMTCG010000016">
    <property type="protein sequence ID" value="MCP2163114.1"/>
    <property type="molecule type" value="Genomic_DNA"/>
</dbReference>
<evidence type="ECO:0000256" key="1">
    <source>
        <dbReference type="SAM" id="Phobius"/>
    </source>
</evidence>
<accession>A0ABT1H785</accession>
<keyword evidence="1" id="KW-1133">Transmembrane helix</keyword>
<keyword evidence="3" id="KW-1185">Reference proteome</keyword>